<dbReference type="Proteomes" id="UP001061991">
    <property type="component" value="Plasmid p_unnamed1"/>
</dbReference>
<evidence type="ECO:0000313" key="1">
    <source>
        <dbReference type="EMBL" id="UXN59246.1"/>
    </source>
</evidence>
<dbReference type="EMBL" id="CP104972">
    <property type="protein sequence ID" value="UXN59246.1"/>
    <property type="molecule type" value="Genomic_DNA"/>
</dbReference>
<keyword evidence="2" id="KW-1185">Reference proteome</keyword>
<geneLocation type="plasmid" evidence="1 2">
    <name>p_unnamed1</name>
</geneLocation>
<evidence type="ECO:0000313" key="2">
    <source>
        <dbReference type="Proteomes" id="UP001061991"/>
    </source>
</evidence>
<organism evidence="1 2">
    <name type="scientific">Phyllobacterium zundukense</name>
    <dbReference type="NCBI Taxonomy" id="1867719"/>
    <lineage>
        <taxon>Bacteria</taxon>
        <taxon>Pseudomonadati</taxon>
        <taxon>Pseudomonadota</taxon>
        <taxon>Alphaproteobacteria</taxon>
        <taxon>Hyphomicrobiales</taxon>
        <taxon>Phyllobacteriaceae</taxon>
        <taxon>Phyllobacterium</taxon>
    </lineage>
</organism>
<reference evidence="1" key="1">
    <citation type="submission" date="2022-09" db="EMBL/GenBank/DDBJ databases">
        <title>Interaction between co-microsymbionts with complementary sets of symbiotic genes in legume-rhizobium systems.</title>
        <authorList>
            <person name="Safronova V."/>
            <person name="Sazanova A."/>
            <person name="Afonin A."/>
            <person name="Chirak E."/>
        </authorList>
    </citation>
    <scope>NUCLEOTIDE SEQUENCE</scope>
    <source>
        <strain evidence="1">A18/3m</strain>
    </source>
</reference>
<proteinExistence type="predicted"/>
<gene>
    <name evidence="1" type="ORF">N8E88_10125</name>
</gene>
<name>A0ACD4D082_9HYPH</name>
<keyword evidence="1" id="KW-0614">Plasmid</keyword>
<protein>
    <submittedName>
        <fullName evidence="1">Uncharacterized protein</fullName>
    </submittedName>
</protein>
<accession>A0ACD4D082</accession>
<sequence>MAKKAPVIYRALWKEPLLHFALIGSVVFGGYHWLHGFPKNDDQVEPIHVGEGDLKGNLTKSILFRLFNELGSI</sequence>